<dbReference type="EC" id="3.2.1.23" evidence="3"/>
<dbReference type="Pfam" id="PF13364">
    <property type="entry name" value="BetaGal_ABD2"/>
    <property type="match status" value="2"/>
</dbReference>
<dbReference type="SUPFAM" id="SSF51011">
    <property type="entry name" value="Glycosyl hydrolase domain"/>
    <property type="match status" value="1"/>
</dbReference>
<dbReference type="FunFam" id="3.20.20.80:FF:000040">
    <property type="entry name" value="Beta-galactosidase A"/>
    <property type="match status" value="1"/>
</dbReference>
<evidence type="ECO:0000259" key="10">
    <source>
        <dbReference type="SMART" id="SM01029"/>
    </source>
</evidence>
<keyword evidence="5" id="KW-0378">Hydrolase</keyword>
<evidence type="ECO:0000256" key="4">
    <source>
        <dbReference type="ARBA" id="ARBA00022729"/>
    </source>
</evidence>
<dbReference type="Pfam" id="PF10435">
    <property type="entry name" value="BetaGal_dom2"/>
    <property type="match status" value="1"/>
</dbReference>
<dbReference type="FunFam" id="2.102.20.10:FF:000001">
    <property type="entry name" value="Beta-galactosidase A"/>
    <property type="match status" value="1"/>
</dbReference>
<evidence type="ECO:0000313" key="12">
    <source>
        <dbReference type="Proteomes" id="UP000754883"/>
    </source>
</evidence>
<evidence type="ECO:0000256" key="1">
    <source>
        <dbReference type="ARBA" id="ARBA00001412"/>
    </source>
</evidence>
<dbReference type="Gene3D" id="2.60.120.260">
    <property type="entry name" value="Galactose-binding domain-like"/>
    <property type="match status" value="2"/>
</dbReference>
<dbReference type="GO" id="GO:0004565">
    <property type="term" value="F:beta-galactosidase activity"/>
    <property type="evidence" value="ECO:0007669"/>
    <property type="project" value="UniProtKB-EC"/>
</dbReference>
<dbReference type="InterPro" id="IPR017853">
    <property type="entry name" value="GH"/>
</dbReference>
<dbReference type="PANTHER" id="PTHR23421">
    <property type="entry name" value="BETA-GALACTOSIDASE RELATED"/>
    <property type="match status" value="1"/>
</dbReference>
<dbReference type="Gene3D" id="2.102.20.10">
    <property type="entry name" value="Beta-galactosidase, domain 2"/>
    <property type="match status" value="1"/>
</dbReference>
<dbReference type="EMBL" id="CABFNO020001404">
    <property type="protein sequence ID" value="CAG9986307.1"/>
    <property type="molecule type" value="Genomic_DNA"/>
</dbReference>
<dbReference type="Gene3D" id="3.20.20.80">
    <property type="entry name" value="Glycosidases"/>
    <property type="match status" value="1"/>
</dbReference>
<evidence type="ECO:0000256" key="9">
    <source>
        <dbReference type="SAM" id="SignalP"/>
    </source>
</evidence>
<keyword evidence="4 9" id="KW-0732">Signal</keyword>
<evidence type="ECO:0000256" key="7">
    <source>
        <dbReference type="ARBA" id="ARBA00023295"/>
    </source>
</evidence>
<feature type="domain" description="Beta-galactosidase" evidence="10">
    <location>
        <begin position="404"/>
        <end position="594"/>
    </location>
</feature>
<sequence>MKFSAVRDLLAWASIVSVGLTQESREESVSSWPLHDNGLNKVVQWDHYSYHVNGQRLFIFSGEFHPWRFPVPELWRDLLEKIKAAGFNAFSIYNSWGYHSASPDALDFTSGGHNFTSIMTLAKELGMYIIIRPGPYVNAETNAGGFPLWLTTGEYGSLRNDDDRYTKAWTSYWQEISKIIEPHLITNGGNVIIFQIENELNGQWKDIPNRVLNPTIANYMQLLQDSARDNGIDVPLAHNAPNMNGYSWSKDFSNETGNVDVVGVDSYPSCWSCNISECTGTNGQYVPYKVQNYYDYFTVQSPTQPNFLPEFQGGSYNPWGGPEGGCPTDIGDAFANMFYRNLIYQRVTAISLYMLFGGTNWGHSACPVVATSYDYSSPVSENRALWSKYSETKLLTLFTRVARDLAKTDRLATGTNYTTNGAITVSELRNPDTNAGFYVVMHADSTSSTTESFKVHINTSEGSLTVPEFSKDVVIAGHQAKILVTDFSFGSKTLLYSTAEILSFSIIDGKEVLALWLPEGESGEFTIKGAGSIQDTESIKASTVGTSAFKESLSVNQVDFGITVSWTQTAGLGTLELPDGTHIWLLDRAAAYRFWVPALVNDPFVPENATVFVQGPYLVRSAGYDSGSKTLHLTGDEEDAQSATIFAPEAVETITWNGEDVTIESKSKGTYTVSIQGPAKFQLPTLGPWKSVDSLPEIRPKYDATGEAWIVANNTETPNPTKPADNNPVLYVDDYKIHYGNHIYRATFPTANEAQTGVSLSLQGGLAFGYSVWLNSEYIGSYYGLSYKGNSIETFSFDNATLADKGQDNVLVVLMDQSGHELRESAIDPRGITNATLLGPTSSEYKFSEWRIAGNAGREENIDPVRGPMNEGGLYAERVGMHLPGFPGKCWVDGNSSALVVPSAGVRAFRTVVPLDVPSGLDVSVTFRLTSTGNAGYEPSDPGHSNRLRALLFVNGYQYGRFSPYIGNQIDFPVPPGVLNYKGDNTILVTVWSQSAEGVEMKIDWKLDYVHSTSFDFAFDSDYLRPGWTEDRRKYK</sequence>
<keyword evidence="6" id="KW-0325">Glycoprotein</keyword>
<evidence type="ECO:0000256" key="8">
    <source>
        <dbReference type="RuleBase" id="RU003679"/>
    </source>
</evidence>
<comment type="catalytic activity">
    <reaction evidence="1">
        <text>Hydrolysis of terminal non-reducing beta-D-galactose residues in beta-D-galactosides.</text>
        <dbReference type="EC" id="3.2.1.23"/>
    </reaction>
</comment>
<evidence type="ECO:0000256" key="6">
    <source>
        <dbReference type="ARBA" id="ARBA00023180"/>
    </source>
</evidence>
<evidence type="ECO:0000313" key="11">
    <source>
        <dbReference type="EMBL" id="CAG9986307.1"/>
    </source>
</evidence>
<keyword evidence="12" id="KW-1185">Reference proteome</keyword>
<evidence type="ECO:0000256" key="5">
    <source>
        <dbReference type="ARBA" id="ARBA00022801"/>
    </source>
</evidence>
<evidence type="ECO:0000256" key="3">
    <source>
        <dbReference type="ARBA" id="ARBA00012756"/>
    </source>
</evidence>
<reference evidence="11" key="1">
    <citation type="submission" date="2021-10" db="EMBL/GenBank/DDBJ databases">
        <authorList>
            <person name="Piombo E."/>
        </authorList>
    </citation>
    <scope>NUCLEOTIDE SEQUENCE</scope>
</reference>
<feature type="chain" id="PRO_5040498636" description="beta-galactosidase" evidence="9">
    <location>
        <begin position="22"/>
        <end position="1036"/>
    </location>
</feature>
<gene>
    <name evidence="11" type="ORF">CBYS24578_00012609</name>
</gene>
<proteinExistence type="inferred from homology"/>
<organism evidence="11 12">
    <name type="scientific">Clonostachys byssicola</name>
    <dbReference type="NCBI Taxonomy" id="160290"/>
    <lineage>
        <taxon>Eukaryota</taxon>
        <taxon>Fungi</taxon>
        <taxon>Dikarya</taxon>
        <taxon>Ascomycota</taxon>
        <taxon>Pezizomycotina</taxon>
        <taxon>Sordariomycetes</taxon>
        <taxon>Hypocreomycetidae</taxon>
        <taxon>Hypocreales</taxon>
        <taxon>Bionectriaceae</taxon>
        <taxon>Clonostachys</taxon>
    </lineage>
</organism>
<dbReference type="InterPro" id="IPR001944">
    <property type="entry name" value="Glycoside_Hdrlase_35"/>
</dbReference>
<dbReference type="InterPro" id="IPR025972">
    <property type="entry name" value="BetaGal_dom3"/>
</dbReference>
<dbReference type="Proteomes" id="UP000754883">
    <property type="component" value="Unassembled WGS sequence"/>
</dbReference>
<evidence type="ECO:0000256" key="2">
    <source>
        <dbReference type="ARBA" id="ARBA00009809"/>
    </source>
</evidence>
<dbReference type="AlphaFoldDB" id="A0A9N9UBG0"/>
<dbReference type="SMART" id="SM01029">
    <property type="entry name" value="BetaGal_dom2"/>
    <property type="match status" value="1"/>
</dbReference>
<dbReference type="SUPFAM" id="SSF51445">
    <property type="entry name" value="(Trans)glycosidases"/>
    <property type="match status" value="1"/>
</dbReference>
<dbReference type="SUPFAM" id="SSF117100">
    <property type="entry name" value="Beta-galactosidase LacA, domain 3"/>
    <property type="match status" value="1"/>
</dbReference>
<dbReference type="InterPro" id="IPR008979">
    <property type="entry name" value="Galactose-bd-like_sf"/>
</dbReference>
<dbReference type="PRINTS" id="PR00742">
    <property type="entry name" value="GLHYDRLASE35"/>
</dbReference>
<keyword evidence="7" id="KW-0326">Glycosidase</keyword>
<protein>
    <recommendedName>
        <fullName evidence="3">beta-galactosidase</fullName>
        <ecNumber evidence="3">3.2.1.23</ecNumber>
    </recommendedName>
</protein>
<dbReference type="InterPro" id="IPR036833">
    <property type="entry name" value="BetaGal_dom3_sf"/>
</dbReference>
<dbReference type="InterPro" id="IPR025300">
    <property type="entry name" value="BetaGal_jelly_roll_dom"/>
</dbReference>
<dbReference type="InterPro" id="IPR018954">
    <property type="entry name" value="Betagal_dom2"/>
</dbReference>
<dbReference type="GO" id="GO:0005975">
    <property type="term" value="P:carbohydrate metabolic process"/>
    <property type="evidence" value="ECO:0007669"/>
    <property type="project" value="InterPro"/>
</dbReference>
<dbReference type="Pfam" id="PF13363">
    <property type="entry name" value="BetaGal_dom3"/>
    <property type="match status" value="1"/>
</dbReference>
<dbReference type="OrthoDB" id="1657402at2759"/>
<dbReference type="InterPro" id="IPR031330">
    <property type="entry name" value="Gly_Hdrlase_35_cat"/>
</dbReference>
<comment type="caution">
    <text evidence="11">The sequence shown here is derived from an EMBL/GenBank/DDBJ whole genome shotgun (WGS) entry which is preliminary data.</text>
</comment>
<dbReference type="SUPFAM" id="SSF49785">
    <property type="entry name" value="Galactose-binding domain-like"/>
    <property type="match status" value="2"/>
</dbReference>
<comment type="similarity">
    <text evidence="2 8">Belongs to the glycosyl hydrolase 35 family.</text>
</comment>
<dbReference type="Gene3D" id="2.60.390.10">
    <property type="entry name" value="Beta-galactosidase, domain 3"/>
    <property type="match status" value="1"/>
</dbReference>
<accession>A0A9N9UBG0</accession>
<dbReference type="Pfam" id="PF01301">
    <property type="entry name" value="Glyco_hydro_35"/>
    <property type="match status" value="1"/>
</dbReference>
<feature type="signal peptide" evidence="9">
    <location>
        <begin position="1"/>
        <end position="21"/>
    </location>
</feature>
<name>A0A9N9UBG0_9HYPO</name>
<dbReference type="InterPro" id="IPR037110">
    <property type="entry name" value="Betagal_dom2_sf"/>
</dbReference>